<sequence>MGEIPFEVNEQIIQCIGRCFHLKDMVASFMISAGVHKQLVDKYRHEYKFVWARRVLEELSESEDGRVIQRKILTNLCKLRNLPDSNVADRNAGLDALRNLKDLASSNQLYVEEQKKQADVRRDLAENRVKILEERANRLEFLKSDFGRHVTSDDRQAAGYALEDIIKELFFVYDLDYRKSYKTETQQIDGHFRFEGFDYIVEAKWKKDMPNEQEIAGFKQKIDTKLDSTRGVFISIPGFRDSVIRQFSGRGANIIFWSGQDLYVVLDGRMHLHDALRIKIEKAAQEGIVDYHLPMA</sequence>
<dbReference type="SUPFAM" id="SSF52980">
    <property type="entry name" value="Restriction endonuclease-like"/>
    <property type="match status" value="1"/>
</dbReference>
<keyword evidence="1" id="KW-0175">Coiled coil</keyword>
<organism evidence="2 3">
    <name type="scientific">Pelosinus fermentans JBW45</name>
    <dbReference type="NCBI Taxonomy" id="1192197"/>
    <lineage>
        <taxon>Bacteria</taxon>
        <taxon>Bacillati</taxon>
        <taxon>Bacillota</taxon>
        <taxon>Negativicutes</taxon>
        <taxon>Selenomonadales</taxon>
        <taxon>Sporomusaceae</taxon>
        <taxon>Pelosinus</taxon>
    </lineage>
</organism>
<reference evidence="2 3" key="1">
    <citation type="journal article" date="2015" name="Genome Announc.">
        <title>Complete Genome Sequence of Pelosinus fermentans JBW45, a Member of a Remarkably Competitive Group of Negativicutes in the Firmicutes Phylum.</title>
        <authorList>
            <person name="De Leon K.B."/>
            <person name="Utturkar S.M."/>
            <person name="Camilleri L.B."/>
            <person name="Elias D.A."/>
            <person name="Arkin A.P."/>
            <person name="Fields M.W."/>
            <person name="Brown S.D."/>
            <person name="Wall J.D."/>
        </authorList>
    </citation>
    <scope>NUCLEOTIDE SEQUENCE [LARGE SCALE GENOMIC DNA]</scope>
    <source>
        <strain evidence="2 3">JBW45</strain>
    </source>
</reference>
<gene>
    <name evidence="2" type="ORF">JBW_00330</name>
</gene>
<dbReference type="HOGENOM" id="CLU_076893_0_0_9"/>
<protein>
    <submittedName>
        <fullName evidence="2">Restriction endonuclease</fullName>
    </submittedName>
</protein>
<keyword evidence="2" id="KW-0255">Endonuclease</keyword>
<dbReference type="RefSeq" id="WP_007961388.1">
    <property type="nucleotide sequence ID" value="NZ_CP010978.1"/>
</dbReference>
<dbReference type="STRING" id="1192197.JBW_00330"/>
<dbReference type="AlphaFoldDB" id="I9NJW5"/>
<keyword evidence="2" id="KW-0378">Hydrolase</keyword>
<feature type="coiled-coil region" evidence="1">
    <location>
        <begin position="115"/>
        <end position="142"/>
    </location>
</feature>
<dbReference type="GO" id="GO:0004519">
    <property type="term" value="F:endonuclease activity"/>
    <property type="evidence" value="ECO:0007669"/>
    <property type="project" value="UniProtKB-KW"/>
</dbReference>
<evidence type="ECO:0000256" key="1">
    <source>
        <dbReference type="SAM" id="Coils"/>
    </source>
</evidence>
<evidence type="ECO:0000313" key="3">
    <source>
        <dbReference type="Proteomes" id="UP000005361"/>
    </source>
</evidence>
<name>I9NJW5_9FIRM</name>
<dbReference type="Proteomes" id="UP000005361">
    <property type="component" value="Chromosome"/>
</dbReference>
<dbReference type="EMBL" id="CP010978">
    <property type="protein sequence ID" value="AJQ25682.1"/>
    <property type="molecule type" value="Genomic_DNA"/>
</dbReference>
<keyword evidence="2" id="KW-0540">Nuclease</keyword>
<proteinExistence type="predicted"/>
<dbReference type="InterPro" id="IPR011335">
    <property type="entry name" value="Restrct_endonuc-II-like"/>
</dbReference>
<accession>I9NJW5</accession>
<reference evidence="3" key="2">
    <citation type="submission" date="2015-02" db="EMBL/GenBank/DDBJ databases">
        <title>Complete Genome Sequence of Pelosinus fermentans JBW45.</title>
        <authorList>
            <person name="De Leon K.B."/>
            <person name="Utturkar S.M."/>
            <person name="Camilleri L.B."/>
            <person name="Arkin A.P."/>
            <person name="Fields M.W."/>
            <person name="Brown S.D."/>
            <person name="Wall J.D."/>
        </authorList>
    </citation>
    <scope>NUCLEOTIDE SEQUENCE [LARGE SCALE GENOMIC DNA]</scope>
    <source>
        <strain evidence="3">JBW45</strain>
    </source>
</reference>
<evidence type="ECO:0000313" key="2">
    <source>
        <dbReference type="EMBL" id="AJQ25682.1"/>
    </source>
</evidence>
<dbReference type="KEGG" id="pft:JBW_00330"/>